<dbReference type="InterPro" id="IPR036388">
    <property type="entry name" value="WH-like_DNA-bd_sf"/>
</dbReference>
<proteinExistence type="predicted"/>
<dbReference type="SUPFAM" id="SSF52788">
    <property type="entry name" value="Phosphotyrosine protein phosphatases I"/>
    <property type="match status" value="1"/>
</dbReference>
<dbReference type="CDD" id="cd16345">
    <property type="entry name" value="LMWP_ArsC"/>
    <property type="match status" value="1"/>
</dbReference>
<dbReference type="Gene3D" id="3.40.50.2300">
    <property type="match status" value="1"/>
</dbReference>
<dbReference type="OrthoDB" id="9793058at2"/>
<gene>
    <name evidence="3" type="ORF">SAMN04515673_101367</name>
</gene>
<organism evidence="3 4">
    <name type="scientific">Poseidonocella sedimentorum</name>
    <dbReference type="NCBI Taxonomy" id="871652"/>
    <lineage>
        <taxon>Bacteria</taxon>
        <taxon>Pseudomonadati</taxon>
        <taxon>Pseudomonadota</taxon>
        <taxon>Alphaproteobacteria</taxon>
        <taxon>Rhodobacterales</taxon>
        <taxon>Roseobacteraceae</taxon>
        <taxon>Poseidonocella</taxon>
    </lineage>
</organism>
<dbReference type="Gene3D" id="1.10.10.10">
    <property type="entry name" value="Winged helix-like DNA-binding domain superfamily/Winged helix DNA-binding domain"/>
    <property type="match status" value="1"/>
</dbReference>
<dbReference type="PANTHER" id="PTHR43428">
    <property type="entry name" value="ARSENATE REDUCTASE"/>
    <property type="match status" value="1"/>
</dbReference>
<keyword evidence="4" id="KW-1185">Reference proteome</keyword>
<accession>A0A1I6CU82</accession>
<sequence length="278" mass="30487">MELEIAPLLETLGNPNRLAVFRLLMRRYPQAVPAGEIARALELKPSTLSVYLGALRQAGLIEQRREGTSLLYRPDMTRSAAMIQALWGDCCRGRPDLCPPPLLQHGDKTMTPARPYNVLFICTGNSARSIFAEALLRDLGGEKFVAHSAGTQPYSELNPVAVQMLAEKGHDTALLRSKNVTEFQGESAPPLDFVFTVCDRAANETCPPWPGQPISGHWGLPDPVKVEGTQAEKRLAFQQAYGLLKNRIQAFTALPFEGLDRISLQARIDDIALDGTPA</sequence>
<dbReference type="Pfam" id="PF01451">
    <property type="entry name" value="LMWPc"/>
    <property type="match status" value="1"/>
</dbReference>
<feature type="domain" description="HTH arsR-type" evidence="2">
    <location>
        <begin position="1"/>
        <end position="94"/>
    </location>
</feature>
<dbReference type="EMBL" id="FOYI01000001">
    <property type="protein sequence ID" value="SFQ96667.1"/>
    <property type="molecule type" value="Genomic_DNA"/>
</dbReference>
<name>A0A1I6CU82_9RHOB</name>
<dbReference type="InterPro" id="IPR036196">
    <property type="entry name" value="Ptyr_pPase_sf"/>
</dbReference>
<dbReference type="PANTHER" id="PTHR43428:SF1">
    <property type="entry name" value="ARSENATE REDUCTASE"/>
    <property type="match status" value="1"/>
</dbReference>
<dbReference type="Pfam" id="PF12840">
    <property type="entry name" value="HTH_20"/>
    <property type="match status" value="1"/>
</dbReference>
<dbReference type="Proteomes" id="UP000199302">
    <property type="component" value="Unassembled WGS sequence"/>
</dbReference>
<evidence type="ECO:0000259" key="2">
    <source>
        <dbReference type="PROSITE" id="PS50987"/>
    </source>
</evidence>
<dbReference type="SMART" id="SM00418">
    <property type="entry name" value="HTH_ARSR"/>
    <property type="match status" value="1"/>
</dbReference>
<dbReference type="InterPro" id="IPR036390">
    <property type="entry name" value="WH_DNA-bd_sf"/>
</dbReference>
<dbReference type="STRING" id="871652.SAMN04515673_101367"/>
<dbReference type="PRINTS" id="PR00778">
    <property type="entry name" value="HTHARSR"/>
</dbReference>
<dbReference type="InterPro" id="IPR001845">
    <property type="entry name" value="HTH_ArsR_DNA-bd_dom"/>
</dbReference>
<dbReference type="PROSITE" id="PS50987">
    <property type="entry name" value="HTH_ARSR_2"/>
    <property type="match status" value="1"/>
</dbReference>
<dbReference type="SMART" id="SM00226">
    <property type="entry name" value="LMWPc"/>
    <property type="match status" value="1"/>
</dbReference>
<dbReference type="InterPro" id="IPR011991">
    <property type="entry name" value="ArsR-like_HTH"/>
</dbReference>
<dbReference type="SUPFAM" id="SSF46785">
    <property type="entry name" value="Winged helix' DNA-binding domain"/>
    <property type="match status" value="1"/>
</dbReference>
<reference evidence="3 4" key="1">
    <citation type="submission" date="2016-10" db="EMBL/GenBank/DDBJ databases">
        <authorList>
            <person name="de Groot N.N."/>
        </authorList>
    </citation>
    <scope>NUCLEOTIDE SEQUENCE [LARGE SCALE GENOMIC DNA]</scope>
    <source>
        <strain evidence="4">KMM 9023,NRIC 0796,JCM 17311,KCTC 23692</strain>
    </source>
</reference>
<dbReference type="InterPro" id="IPR023485">
    <property type="entry name" value="Ptyr_pPase"/>
</dbReference>
<keyword evidence="1" id="KW-0059">Arsenical resistance</keyword>
<evidence type="ECO:0000313" key="4">
    <source>
        <dbReference type="Proteomes" id="UP000199302"/>
    </source>
</evidence>
<dbReference type="AlphaFoldDB" id="A0A1I6CU82"/>
<dbReference type="RefSeq" id="WP_092076007.1">
    <property type="nucleotide sequence ID" value="NZ_FOYI01000001.1"/>
</dbReference>
<dbReference type="GO" id="GO:0046685">
    <property type="term" value="P:response to arsenic-containing substance"/>
    <property type="evidence" value="ECO:0007669"/>
    <property type="project" value="UniProtKB-KW"/>
</dbReference>
<protein>
    <submittedName>
        <fullName evidence="3">Protein-tyrosine-phosphatase</fullName>
    </submittedName>
</protein>
<dbReference type="GO" id="GO:0003700">
    <property type="term" value="F:DNA-binding transcription factor activity"/>
    <property type="evidence" value="ECO:0007669"/>
    <property type="project" value="InterPro"/>
</dbReference>
<evidence type="ECO:0000256" key="1">
    <source>
        <dbReference type="ARBA" id="ARBA00022849"/>
    </source>
</evidence>
<dbReference type="CDD" id="cd00090">
    <property type="entry name" value="HTH_ARSR"/>
    <property type="match status" value="1"/>
</dbReference>
<evidence type="ECO:0000313" key="3">
    <source>
        <dbReference type="EMBL" id="SFQ96667.1"/>
    </source>
</evidence>